<sequence>MAHLATDLRYALRRLRRARTVSAVAILTLALGIGANTALFSLVRTVLLRPLPYGAPERLTVLWNATEKGETTWLSLRELAAIGADARAFTHVAGFTSGSANLTGDVEPERVAIGSVTANAFATLAAAPLLGRTFRPDEGAPGAGDVAVIGHALWQRRYGGAPDVVGRTLRVNGRARTIVGVMPAAFRFPLDFREGRPTELWIPQVVDTANLGGWGSRNFIGFARLRPGVAPEQGTRELRRVAQGWVREGFVIDDGSGRLYRAAVPVHDLVLGDMRRPLWILFGAVALLLLIACANAANLLLARADERRREIAVRKALGAARARVMRQLLAESVLLAAAGGACGVALAWAGTRLLASLAPASLPRVADVRVDLGVLAFTTLLAVATGFVFGLAPALQLSRPDVAGALHESGGRSGTTGRARQRFRRGLAVVQVAMSVVLVVGAALLLRSLVELRRVDLGFDPRGALTARLALPAAEYPEPAQVVAFHERLQQRVAQIPGVRAAAGTRLLPLTGTIGDWSITIEGRARDGRDNPNGDWQVVMPGYFEAMRIPLRQGRTLARTDDARGVPVVVINQTMADRYWPDGDALGKRFKWGTADQPWMTIVGIVGVVRHNAIVEEPRAEMYVTPAHYALETGNAPRAMTLVLRTAGDPLALAAPLRAVVRELDPNVPLADVQTLERVTDDALAEPRFTTVLLALFAGLALALAAVGIYGLVSLLVTQRTHEVGIRMALGARRAAIGRMMLGQGMAVAGAGVAVGLLAAGLLSRLLTTLVYGVGTLDPLTFVAVPAVLGAVTLVATLIPARRAARVDPAIALRSE</sequence>
<gene>
    <name evidence="10" type="ORF">rosag_32920</name>
</gene>
<protein>
    <recommendedName>
        <fullName evidence="12">Macrolide export ATP-binding/permease protein MacB</fullName>
    </recommendedName>
</protein>
<dbReference type="EMBL" id="BRXS01000005">
    <property type="protein sequence ID" value="GLC26779.1"/>
    <property type="molecule type" value="Genomic_DNA"/>
</dbReference>
<evidence type="ECO:0000313" key="10">
    <source>
        <dbReference type="EMBL" id="GLC26779.1"/>
    </source>
</evidence>
<feature type="transmembrane region" description="Helical" evidence="7">
    <location>
        <begin position="370"/>
        <end position="392"/>
    </location>
</feature>
<comment type="subcellular location">
    <subcellularLocation>
        <location evidence="1">Cell membrane</location>
        <topology evidence="1">Multi-pass membrane protein</topology>
    </subcellularLocation>
</comment>
<feature type="domain" description="MacB-like periplasmic core" evidence="9">
    <location>
        <begin position="494"/>
        <end position="607"/>
    </location>
</feature>
<evidence type="ECO:0000313" key="11">
    <source>
        <dbReference type="Proteomes" id="UP001161325"/>
    </source>
</evidence>
<dbReference type="GO" id="GO:0005886">
    <property type="term" value="C:plasma membrane"/>
    <property type="evidence" value="ECO:0007669"/>
    <property type="project" value="UniProtKB-SubCell"/>
</dbReference>
<evidence type="ECO:0000256" key="5">
    <source>
        <dbReference type="ARBA" id="ARBA00023136"/>
    </source>
</evidence>
<dbReference type="Proteomes" id="UP001161325">
    <property type="component" value="Unassembled WGS sequence"/>
</dbReference>
<feature type="transmembrane region" description="Helical" evidence="7">
    <location>
        <begin position="328"/>
        <end position="350"/>
    </location>
</feature>
<feature type="transmembrane region" description="Helical" evidence="7">
    <location>
        <begin position="278"/>
        <end position="301"/>
    </location>
</feature>
<feature type="domain" description="ABC3 transporter permease C-terminal" evidence="8">
    <location>
        <begin position="284"/>
        <end position="399"/>
    </location>
</feature>
<feature type="transmembrane region" description="Helical" evidence="7">
    <location>
        <begin position="427"/>
        <end position="446"/>
    </location>
</feature>
<feature type="domain" description="MacB-like periplasmic core" evidence="9">
    <location>
        <begin position="22"/>
        <end position="240"/>
    </location>
</feature>
<keyword evidence="2" id="KW-1003">Cell membrane</keyword>
<evidence type="ECO:0000259" key="9">
    <source>
        <dbReference type="Pfam" id="PF12704"/>
    </source>
</evidence>
<dbReference type="GO" id="GO:0022857">
    <property type="term" value="F:transmembrane transporter activity"/>
    <property type="evidence" value="ECO:0007669"/>
    <property type="project" value="TreeGrafter"/>
</dbReference>
<evidence type="ECO:0000256" key="4">
    <source>
        <dbReference type="ARBA" id="ARBA00022989"/>
    </source>
</evidence>
<dbReference type="RefSeq" id="WP_284351233.1">
    <property type="nucleotide sequence ID" value="NZ_BRXS01000005.1"/>
</dbReference>
<keyword evidence="11" id="KW-1185">Reference proteome</keyword>
<feature type="domain" description="ABC3 transporter permease C-terminal" evidence="8">
    <location>
        <begin position="696"/>
        <end position="809"/>
    </location>
</feature>
<organism evidence="10 11">
    <name type="scientific">Roseisolibacter agri</name>
    <dbReference type="NCBI Taxonomy" id="2014610"/>
    <lineage>
        <taxon>Bacteria</taxon>
        <taxon>Pseudomonadati</taxon>
        <taxon>Gemmatimonadota</taxon>
        <taxon>Gemmatimonadia</taxon>
        <taxon>Gemmatimonadales</taxon>
        <taxon>Gemmatimonadaceae</taxon>
        <taxon>Roseisolibacter</taxon>
    </lineage>
</organism>
<dbReference type="AlphaFoldDB" id="A0AA37Q556"/>
<evidence type="ECO:0008006" key="12">
    <source>
        <dbReference type="Google" id="ProtNLM"/>
    </source>
</evidence>
<feature type="transmembrane region" description="Helical" evidence="7">
    <location>
        <begin position="21"/>
        <end position="43"/>
    </location>
</feature>
<dbReference type="PANTHER" id="PTHR30572">
    <property type="entry name" value="MEMBRANE COMPONENT OF TRANSPORTER-RELATED"/>
    <property type="match status" value="1"/>
</dbReference>
<dbReference type="Pfam" id="PF02687">
    <property type="entry name" value="FtsX"/>
    <property type="match status" value="2"/>
</dbReference>
<keyword evidence="3 7" id="KW-0812">Transmembrane</keyword>
<evidence type="ECO:0000256" key="3">
    <source>
        <dbReference type="ARBA" id="ARBA00022692"/>
    </source>
</evidence>
<dbReference type="InterPro" id="IPR025857">
    <property type="entry name" value="MacB_PCD"/>
</dbReference>
<proteinExistence type="inferred from homology"/>
<evidence type="ECO:0000256" key="6">
    <source>
        <dbReference type="ARBA" id="ARBA00038076"/>
    </source>
</evidence>
<dbReference type="InterPro" id="IPR050250">
    <property type="entry name" value="Macrolide_Exporter_MacB"/>
</dbReference>
<feature type="transmembrane region" description="Helical" evidence="7">
    <location>
        <begin position="692"/>
        <end position="717"/>
    </location>
</feature>
<evidence type="ECO:0000256" key="1">
    <source>
        <dbReference type="ARBA" id="ARBA00004651"/>
    </source>
</evidence>
<name>A0AA37Q556_9BACT</name>
<comment type="similarity">
    <text evidence="6">Belongs to the ABC-4 integral membrane protein family.</text>
</comment>
<dbReference type="InterPro" id="IPR017800">
    <property type="entry name" value="ADOP"/>
</dbReference>
<feature type="transmembrane region" description="Helical" evidence="7">
    <location>
        <begin position="780"/>
        <end position="799"/>
    </location>
</feature>
<dbReference type="PANTHER" id="PTHR30572:SF4">
    <property type="entry name" value="ABC TRANSPORTER PERMEASE YTRF"/>
    <property type="match status" value="1"/>
</dbReference>
<keyword evidence="4 7" id="KW-1133">Transmembrane helix</keyword>
<evidence type="ECO:0000256" key="2">
    <source>
        <dbReference type="ARBA" id="ARBA00022475"/>
    </source>
</evidence>
<dbReference type="NCBIfam" id="TIGR03434">
    <property type="entry name" value="ADOP"/>
    <property type="match status" value="1"/>
</dbReference>
<evidence type="ECO:0000259" key="8">
    <source>
        <dbReference type="Pfam" id="PF02687"/>
    </source>
</evidence>
<accession>A0AA37Q556</accession>
<dbReference type="Pfam" id="PF12704">
    <property type="entry name" value="MacB_PCD"/>
    <property type="match status" value="2"/>
</dbReference>
<comment type="caution">
    <text evidence="10">The sequence shown here is derived from an EMBL/GenBank/DDBJ whole genome shotgun (WGS) entry which is preliminary data.</text>
</comment>
<feature type="transmembrane region" description="Helical" evidence="7">
    <location>
        <begin position="737"/>
        <end position="760"/>
    </location>
</feature>
<evidence type="ECO:0000256" key="7">
    <source>
        <dbReference type="SAM" id="Phobius"/>
    </source>
</evidence>
<reference evidence="10" key="1">
    <citation type="submission" date="2022-08" db="EMBL/GenBank/DDBJ databases">
        <title>Draft genome sequencing of Roseisolibacter agri AW1220.</title>
        <authorList>
            <person name="Tobiishi Y."/>
            <person name="Tonouchi A."/>
        </authorList>
    </citation>
    <scope>NUCLEOTIDE SEQUENCE</scope>
    <source>
        <strain evidence="10">AW1220</strain>
    </source>
</reference>
<dbReference type="InterPro" id="IPR003838">
    <property type="entry name" value="ABC3_permease_C"/>
</dbReference>
<keyword evidence="5 7" id="KW-0472">Membrane</keyword>